<keyword evidence="2" id="KW-1185">Reference proteome</keyword>
<accession>A0A517Q7P4</accession>
<organism evidence="1 2">
    <name type="scientific">Gimesia panareensis</name>
    <dbReference type="NCBI Taxonomy" id="2527978"/>
    <lineage>
        <taxon>Bacteria</taxon>
        <taxon>Pseudomonadati</taxon>
        <taxon>Planctomycetota</taxon>
        <taxon>Planctomycetia</taxon>
        <taxon>Planctomycetales</taxon>
        <taxon>Planctomycetaceae</taxon>
        <taxon>Gimesia</taxon>
    </lineage>
</organism>
<sequence length="153" mass="16815" precursor="true">MQKLEKSALILCLYIVQIGLVSADDQGIAEKVYQQTNGNWQLVKFVDDGVTAPAEDLKNIRMELKNGTWTARKGDIIIGQGTYKVLSLKDGYRIVSSKVTLGNNAGKTGQHISKSEGDILTICHPPEGQAAPTEFTSDKGSGNQLRVWKRIRK</sequence>
<dbReference type="Proteomes" id="UP000315647">
    <property type="component" value="Chromosome"/>
</dbReference>
<evidence type="ECO:0000313" key="2">
    <source>
        <dbReference type="Proteomes" id="UP000315647"/>
    </source>
</evidence>
<proteinExistence type="predicted"/>
<dbReference type="EMBL" id="CP037421">
    <property type="protein sequence ID" value="QDT27618.1"/>
    <property type="molecule type" value="Genomic_DNA"/>
</dbReference>
<reference evidence="1 2" key="1">
    <citation type="submission" date="2019-03" db="EMBL/GenBank/DDBJ databases">
        <title>Deep-cultivation of Planctomycetes and their phenomic and genomic characterization uncovers novel biology.</title>
        <authorList>
            <person name="Wiegand S."/>
            <person name="Jogler M."/>
            <person name="Boedeker C."/>
            <person name="Pinto D."/>
            <person name="Vollmers J."/>
            <person name="Rivas-Marin E."/>
            <person name="Kohn T."/>
            <person name="Peeters S.H."/>
            <person name="Heuer A."/>
            <person name="Rast P."/>
            <person name="Oberbeckmann S."/>
            <person name="Bunk B."/>
            <person name="Jeske O."/>
            <person name="Meyerdierks A."/>
            <person name="Storesund J.E."/>
            <person name="Kallscheuer N."/>
            <person name="Luecker S."/>
            <person name="Lage O.M."/>
            <person name="Pohl T."/>
            <person name="Merkel B.J."/>
            <person name="Hornburger P."/>
            <person name="Mueller R.-W."/>
            <person name="Bruemmer F."/>
            <person name="Labrenz M."/>
            <person name="Spormann A.M."/>
            <person name="Op den Camp H."/>
            <person name="Overmann J."/>
            <person name="Amann R."/>
            <person name="Jetten M.S.M."/>
            <person name="Mascher T."/>
            <person name="Medema M.H."/>
            <person name="Devos D.P."/>
            <person name="Kaster A.-K."/>
            <person name="Ovreas L."/>
            <person name="Rohde M."/>
            <person name="Galperin M.Y."/>
            <person name="Jogler C."/>
        </authorList>
    </citation>
    <scope>NUCLEOTIDE SEQUENCE [LARGE SCALE GENOMIC DNA]</scope>
    <source>
        <strain evidence="1 2">Enr10</strain>
    </source>
</reference>
<dbReference type="RefSeq" id="WP_145106628.1">
    <property type="nucleotide sequence ID" value="NZ_CP036277.1"/>
</dbReference>
<protein>
    <submittedName>
        <fullName evidence="1">Uncharacterized protein</fullName>
    </submittedName>
</protein>
<name>A0A517Q7P4_9PLAN</name>
<gene>
    <name evidence="1" type="ORF">Enr10x_29360</name>
</gene>
<accession>A0A518A4A1</accession>
<dbReference type="AlphaFoldDB" id="A0A517Q7P4"/>
<evidence type="ECO:0000313" key="1">
    <source>
        <dbReference type="EMBL" id="QDT27618.1"/>
    </source>
</evidence>